<name>A0A5B8A2A0_9BACT</name>
<dbReference type="AlphaFoldDB" id="A0A5B8A2A0"/>
<protein>
    <recommendedName>
        <fullName evidence="3">Lipoprotein</fullName>
    </recommendedName>
</protein>
<gene>
    <name evidence="1" type="ORF">FHG12_09470</name>
</gene>
<evidence type="ECO:0000313" key="2">
    <source>
        <dbReference type="Proteomes" id="UP000305398"/>
    </source>
</evidence>
<accession>A0A5B8A2A0</accession>
<evidence type="ECO:0008006" key="3">
    <source>
        <dbReference type="Google" id="ProtNLM"/>
    </source>
</evidence>
<proteinExistence type="predicted"/>
<dbReference type="KEGG" id="hyj:FHG12_09470"/>
<dbReference type="OrthoDB" id="883648at2"/>
<dbReference type="EMBL" id="CP040896">
    <property type="protein sequence ID" value="QDA60322.1"/>
    <property type="molecule type" value="Genomic_DNA"/>
</dbReference>
<evidence type="ECO:0000313" key="1">
    <source>
        <dbReference type="EMBL" id="QDA60322.1"/>
    </source>
</evidence>
<keyword evidence="2" id="KW-1185">Reference proteome</keyword>
<dbReference type="Proteomes" id="UP000305398">
    <property type="component" value="Chromosome"/>
</dbReference>
<organism evidence="1 2">
    <name type="scientific">Hymenobacter jejuensis</name>
    <dbReference type="NCBI Taxonomy" id="2502781"/>
    <lineage>
        <taxon>Bacteria</taxon>
        <taxon>Pseudomonadati</taxon>
        <taxon>Bacteroidota</taxon>
        <taxon>Cytophagia</taxon>
        <taxon>Cytophagales</taxon>
        <taxon>Hymenobacteraceae</taxon>
        <taxon>Hymenobacter</taxon>
    </lineage>
</organism>
<dbReference type="RefSeq" id="WP_139515500.1">
    <property type="nucleotide sequence ID" value="NZ_CP040896.1"/>
</dbReference>
<dbReference type="PROSITE" id="PS51257">
    <property type="entry name" value="PROKAR_LIPOPROTEIN"/>
    <property type="match status" value="1"/>
</dbReference>
<reference evidence="1 2" key="1">
    <citation type="submission" date="2019-06" db="EMBL/GenBank/DDBJ databases">
        <authorList>
            <person name="Srinivasan S."/>
        </authorList>
    </citation>
    <scope>NUCLEOTIDE SEQUENCE [LARGE SCALE GENOMIC DNA]</scope>
    <source>
        <strain evidence="1 2">17J68-5</strain>
    </source>
</reference>
<sequence>MNSLTPRFSLFATGLLVGSATFLLTACDSTPRERQEVVRNEARKLDTLADRAGDKLKTAGRRAARYDSAARVRARQPLDAAASATFTQELLGTYSNIDGLTAETIDPAYTQFMRQVRERRHQWTQRDWDYATAVYRRLNARLRDVRLDVRARNEVHIRALQTEFLGLENGRDVKDLREAMKDK</sequence>